<protein>
    <recommendedName>
        <fullName evidence="1">DUF397 domain-containing protein</fullName>
    </recommendedName>
</protein>
<gene>
    <name evidence="2" type="ORF">SAMN02745673_04837</name>
</gene>
<feature type="domain" description="DUF397" evidence="1">
    <location>
        <begin position="11"/>
        <end position="64"/>
    </location>
</feature>
<sequence length="68" mass="7348">MNAGEIGHGVLRWHTSSYSSGNGGNCVEVAECGDAVLVRDTRHRELGHLGFAPAEWTAFLAGLKNRHM</sequence>
<evidence type="ECO:0000313" key="2">
    <source>
        <dbReference type="EMBL" id="SKA38474.1"/>
    </source>
</evidence>
<accession>A0A1T4TD94</accession>
<evidence type="ECO:0000259" key="1">
    <source>
        <dbReference type="Pfam" id="PF04149"/>
    </source>
</evidence>
<proteinExistence type="predicted"/>
<dbReference type="InterPro" id="IPR007278">
    <property type="entry name" value="DUF397"/>
</dbReference>
<name>A0A1T4TD94_9ACTN</name>
<dbReference type="AlphaFoldDB" id="A0A1T4TD94"/>
<dbReference type="RefSeq" id="WP_078764048.1">
    <property type="nucleotide sequence ID" value="NZ_FUWS01000019.1"/>
</dbReference>
<dbReference type="EMBL" id="FUWS01000019">
    <property type="protein sequence ID" value="SKA38474.1"/>
    <property type="molecule type" value="Genomic_DNA"/>
</dbReference>
<organism evidence="2 3">
    <name type="scientific">Marinactinospora thermotolerans DSM 45154</name>
    <dbReference type="NCBI Taxonomy" id="1122192"/>
    <lineage>
        <taxon>Bacteria</taxon>
        <taxon>Bacillati</taxon>
        <taxon>Actinomycetota</taxon>
        <taxon>Actinomycetes</taxon>
        <taxon>Streptosporangiales</taxon>
        <taxon>Nocardiopsidaceae</taxon>
        <taxon>Marinactinospora</taxon>
    </lineage>
</organism>
<dbReference type="Proteomes" id="UP000190637">
    <property type="component" value="Unassembled WGS sequence"/>
</dbReference>
<dbReference type="OrthoDB" id="4570646at2"/>
<evidence type="ECO:0000313" key="3">
    <source>
        <dbReference type="Proteomes" id="UP000190637"/>
    </source>
</evidence>
<reference evidence="2 3" key="1">
    <citation type="submission" date="2017-02" db="EMBL/GenBank/DDBJ databases">
        <authorList>
            <person name="Peterson S.W."/>
        </authorList>
    </citation>
    <scope>NUCLEOTIDE SEQUENCE [LARGE SCALE GENOMIC DNA]</scope>
    <source>
        <strain evidence="2 3">DSM 45154</strain>
    </source>
</reference>
<dbReference type="STRING" id="1122192.SAMN02745673_04837"/>
<keyword evidence="3" id="KW-1185">Reference proteome</keyword>
<dbReference type="Pfam" id="PF04149">
    <property type="entry name" value="DUF397"/>
    <property type="match status" value="1"/>
</dbReference>